<dbReference type="InterPro" id="IPR001991">
    <property type="entry name" value="Na-dicarboxylate_symporter"/>
</dbReference>
<gene>
    <name evidence="8" type="ORF">F1609_15385</name>
</gene>
<feature type="transmembrane region" description="Helical" evidence="7">
    <location>
        <begin position="311"/>
        <end position="332"/>
    </location>
</feature>
<keyword evidence="3" id="KW-1003">Cell membrane</keyword>
<reference evidence="8 9" key="1">
    <citation type="submission" date="2019-09" db="EMBL/GenBank/DDBJ databases">
        <title>Taxonomy of Antarctic Massilia spp.: description of Massilia rubra sp. nov., Massilia aquatica sp. nov., Massilia mucilaginosa sp. nov., Massilia frigida sp. nov. isolated from streams, lakes and regoliths.</title>
        <authorList>
            <person name="Holochova P."/>
            <person name="Sedlacek I."/>
            <person name="Kralova S."/>
            <person name="Maslanova I."/>
            <person name="Busse H.-J."/>
            <person name="Stankova E."/>
            <person name="Vrbovska V."/>
            <person name="Kovarovic V."/>
            <person name="Bartak M."/>
            <person name="Svec P."/>
            <person name="Pantucek R."/>
        </authorList>
    </citation>
    <scope>NUCLEOTIDE SEQUENCE [LARGE SCALE GENOMIC DNA]</scope>
    <source>
        <strain evidence="8 9">CCM 8693</strain>
    </source>
</reference>
<dbReference type="SUPFAM" id="SSF118215">
    <property type="entry name" value="Proton glutamate symport protein"/>
    <property type="match status" value="1"/>
</dbReference>
<dbReference type="PANTHER" id="PTHR42865:SF7">
    <property type="entry name" value="PROTON_GLUTAMATE-ASPARTATE SYMPORTER"/>
    <property type="match status" value="1"/>
</dbReference>
<comment type="subcellular location">
    <subcellularLocation>
        <location evidence="1">Cell membrane</location>
        <topology evidence="1">Multi-pass membrane protein</topology>
    </subcellularLocation>
</comment>
<accession>A0ABX0M2W2</accession>
<proteinExistence type="predicted"/>
<feature type="transmembrane region" description="Helical" evidence="7">
    <location>
        <begin position="196"/>
        <end position="217"/>
    </location>
</feature>
<evidence type="ECO:0000256" key="3">
    <source>
        <dbReference type="ARBA" id="ARBA00022475"/>
    </source>
</evidence>
<evidence type="ECO:0000256" key="7">
    <source>
        <dbReference type="SAM" id="Phobius"/>
    </source>
</evidence>
<keyword evidence="9" id="KW-1185">Reference proteome</keyword>
<feature type="transmembrane region" description="Helical" evidence="7">
    <location>
        <begin position="440"/>
        <end position="463"/>
    </location>
</feature>
<feature type="transmembrane region" description="Helical" evidence="7">
    <location>
        <begin position="76"/>
        <end position="101"/>
    </location>
</feature>
<comment type="caution">
    <text evidence="8">The sequence shown here is derived from an EMBL/GenBank/DDBJ whole genome shotgun (WGS) entry which is preliminary data.</text>
</comment>
<keyword evidence="2" id="KW-0813">Transport</keyword>
<protein>
    <submittedName>
        <fullName evidence="8">Dicarboxylate/amino acid:cation symporter</fullName>
    </submittedName>
</protein>
<keyword evidence="6 7" id="KW-0472">Membrane</keyword>
<dbReference type="Proteomes" id="UP000819052">
    <property type="component" value="Unassembled WGS sequence"/>
</dbReference>
<dbReference type="EMBL" id="VVIW01000008">
    <property type="protein sequence ID" value="NHZ41531.1"/>
    <property type="molecule type" value="Genomic_DNA"/>
</dbReference>
<organism evidence="8 9">
    <name type="scientific">Massilia aquatica</name>
    <dbReference type="NCBI Taxonomy" id="2609000"/>
    <lineage>
        <taxon>Bacteria</taxon>
        <taxon>Pseudomonadati</taxon>
        <taxon>Pseudomonadota</taxon>
        <taxon>Betaproteobacteria</taxon>
        <taxon>Burkholderiales</taxon>
        <taxon>Oxalobacteraceae</taxon>
        <taxon>Telluria group</taxon>
        <taxon>Massilia</taxon>
    </lineage>
</organism>
<name>A0ABX0M2W2_9BURK</name>
<evidence type="ECO:0000313" key="8">
    <source>
        <dbReference type="EMBL" id="NHZ41531.1"/>
    </source>
</evidence>
<evidence type="ECO:0000256" key="1">
    <source>
        <dbReference type="ARBA" id="ARBA00004651"/>
    </source>
</evidence>
<evidence type="ECO:0000256" key="2">
    <source>
        <dbReference type="ARBA" id="ARBA00022448"/>
    </source>
</evidence>
<feature type="transmembrane region" description="Helical" evidence="7">
    <location>
        <begin position="229"/>
        <end position="252"/>
    </location>
</feature>
<dbReference type="PANTHER" id="PTHR42865">
    <property type="entry name" value="PROTON/GLUTAMATE-ASPARTATE SYMPORTER"/>
    <property type="match status" value="1"/>
</dbReference>
<dbReference type="Pfam" id="PF00375">
    <property type="entry name" value="SDF"/>
    <property type="match status" value="1"/>
</dbReference>
<feature type="transmembrane region" description="Helical" evidence="7">
    <location>
        <begin position="44"/>
        <end position="64"/>
    </location>
</feature>
<evidence type="ECO:0000256" key="5">
    <source>
        <dbReference type="ARBA" id="ARBA00022989"/>
    </source>
</evidence>
<keyword evidence="4 7" id="KW-0812">Transmembrane</keyword>
<sequence length="471" mass="48477">MSMKLLTHMRRHPAALLGTLLLGLWVGALWPGGAGLFAALSGIYLALLQAFALPYIVLAVYFGLQRMPAAGARWRRWLALTVPALLAMPLCALGGVLLAGVSAAGTGLDLPQQTALGRMALGAGDAAMSLYGADPPLAATSQIAQFVPRNLYAVLAAGALPSVLIGVLLFGAAVAVQRRDASNQLSIILEAVYRALETAIGSLNAGLPLIAFVLAAAASAGAGKGSSGLLIGFLATWLAAVLLASLAAGALLCWRLKAHPWTVLTALREPVTVCLFTPAGAAALPEFIAALSVRLGLRRGASELVMPVAPVFVRCGEALFFAVLAVFIANLYGRPLTLGECGMVVLLACWSALCSIGTVGVKTVLWSGVLQASLGLPMEALLPSLAAVEVLCAGPRNLVTYLSAAVLVALVSTARPLQTAVLRAAEPAPVWPMVLSRRQAWLSASLLTAALLAFFGAGVGFGLRKMLMPGL</sequence>
<feature type="transmembrane region" description="Helical" evidence="7">
    <location>
        <begin position="273"/>
        <end position="291"/>
    </location>
</feature>
<evidence type="ECO:0000256" key="4">
    <source>
        <dbReference type="ARBA" id="ARBA00022692"/>
    </source>
</evidence>
<dbReference type="PRINTS" id="PR00173">
    <property type="entry name" value="EDTRNSPORT"/>
</dbReference>
<feature type="transmembrane region" description="Helical" evidence="7">
    <location>
        <begin position="344"/>
        <end position="366"/>
    </location>
</feature>
<evidence type="ECO:0000256" key="6">
    <source>
        <dbReference type="ARBA" id="ARBA00023136"/>
    </source>
</evidence>
<keyword evidence="5 7" id="KW-1133">Transmembrane helix</keyword>
<dbReference type="Gene3D" id="1.10.3860.10">
    <property type="entry name" value="Sodium:dicarboxylate symporter"/>
    <property type="match status" value="1"/>
</dbReference>
<feature type="transmembrane region" description="Helical" evidence="7">
    <location>
        <begin position="151"/>
        <end position="176"/>
    </location>
</feature>
<dbReference type="InterPro" id="IPR036458">
    <property type="entry name" value="Na:dicarbo_symporter_sf"/>
</dbReference>
<evidence type="ECO:0000313" key="9">
    <source>
        <dbReference type="Proteomes" id="UP000819052"/>
    </source>
</evidence>